<comment type="caution">
    <text evidence="1">The sequence shown here is derived from an EMBL/GenBank/DDBJ whole genome shotgun (WGS) entry which is preliminary data.</text>
</comment>
<dbReference type="AlphaFoldDB" id="A0AAP7W7G5"/>
<proteinExistence type="predicted"/>
<dbReference type="Proteomes" id="UP000194131">
    <property type="component" value="Unassembled WGS sequence"/>
</dbReference>
<protein>
    <submittedName>
        <fullName evidence="1">Uncharacterized protein</fullName>
    </submittedName>
</protein>
<reference evidence="1 2" key="1">
    <citation type="submission" date="2016-12" db="EMBL/GenBank/DDBJ databases">
        <title>Genome Sequences of Twelve Sporeforming Bacillus Species Isolated from Foods.</title>
        <authorList>
            <person name="De Jong A."/>
            <person name="Holsappel S."/>
            <person name="Kuipers O.P."/>
        </authorList>
    </citation>
    <scope>NUCLEOTIDE SEQUENCE [LARGE SCALE GENOMIC DNA]</scope>
    <source>
        <strain evidence="1 2">S3E15</strain>
    </source>
</reference>
<dbReference type="EMBL" id="MRWU01000008">
    <property type="protein sequence ID" value="OSX92242.1"/>
    <property type="molecule type" value="Genomic_DNA"/>
</dbReference>
<sequence length="38" mass="4503">MYTGIYLFKNSKLPHEQNDQNKDYVSNDVISLIIYHSN</sequence>
<organism evidence="1 2">
    <name type="scientific">Bacillus mycoides</name>
    <dbReference type="NCBI Taxonomy" id="1405"/>
    <lineage>
        <taxon>Bacteria</taxon>
        <taxon>Bacillati</taxon>
        <taxon>Bacillota</taxon>
        <taxon>Bacilli</taxon>
        <taxon>Bacillales</taxon>
        <taxon>Bacillaceae</taxon>
        <taxon>Bacillus</taxon>
        <taxon>Bacillus cereus group</taxon>
    </lineage>
</organism>
<accession>A0AAP7W7G5</accession>
<gene>
    <name evidence="1" type="ORF">S3E15_05838</name>
</gene>
<evidence type="ECO:0000313" key="2">
    <source>
        <dbReference type="Proteomes" id="UP000194131"/>
    </source>
</evidence>
<name>A0AAP7W7G5_BACMY</name>
<evidence type="ECO:0000313" key="1">
    <source>
        <dbReference type="EMBL" id="OSX92242.1"/>
    </source>
</evidence>